<keyword evidence="2" id="KW-0812">Transmembrane</keyword>
<proteinExistence type="predicted"/>
<protein>
    <submittedName>
        <fullName evidence="3">Stage II sporulation protein P</fullName>
    </submittedName>
</protein>
<dbReference type="AlphaFoldDB" id="A0A926DHG9"/>
<keyword evidence="4" id="KW-1185">Reference proteome</keyword>
<name>A0A926DHG9_9FIRM</name>
<evidence type="ECO:0000256" key="2">
    <source>
        <dbReference type="SAM" id="Phobius"/>
    </source>
</evidence>
<feature type="region of interest" description="Disordered" evidence="1">
    <location>
        <begin position="74"/>
        <end position="93"/>
    </location>
</feature>
<evidence type="ECO:0000256" key="1">
    <source>
        <dbReference type="SAM" id="MobiDB-lite"/>
    </source>
</evidence>
<dbReference type="PROSITE" id="PS51257">
    <property type="entry name" value="PROKAR_LIPOPROTEIN"/>
    <property type="match status" value="1"/>
</dbReference>
<dbReference type="NCBIfam" id="TIGR02867">
    <property type="entry name" value="spore_II_P"/>
    <property type="match status" value="1"/>
</dbReference>
<evidence type="ECO:0000313" key="3">
    <source>
        <dbReference type="EMBL" id="MBC8537862.1"/>
    </source>
</evidence>
<reference evidence="3" key="1">
    <citation type="submission" date="2020-08" db="EMBL/GenBank/DDBJ databases">
        <title>Genome public.</title>
        <authorList>
            <person name="Liu C."/>
            <person name="Sun Q."/>
        </authorList>
    </citation>
    <scope>NUCLEOTIDE SEQUENCE</scope>
    <source>
        <strain evidence="3">NSJ-63</strain>
    </source>
</reference>
<feature type="region of interest" description="Disordered" evidence="1">
    <location>
        <begin position="99"/>
        <end position="122"/>
    </location>
</feature>
<organism evidence="3 4">
    <name type="scientific">Guopingia tenuis</name>
    <dbReference type="NCBI Taxonomy" id="2763656"/>
    <lineage>
        <taxon>Bacteria</taxon>
        <taxon>Bacillati</taxon>
        <taxon>Bacillota</taxon>
        <taxon>Clostridia</taxon>
        <taxon>Christensenellales</taxon>
        <taxon>Christensenellaceae</taxon>
        <taxon>Guopingia</taxon>
    </lineage>
</organism>
<dbReference type="RefSeq" id="WP_249279697.1">
    <property type="nucleotide sequence ID" value="NZ_JACRSS010000001.1"/>
</dbReference>
<accession>A0A926DHG9</accession>
<feature type="transmembrane region" description="Helical" evidence="2">
    <location>
        <begin position="12"/>
        <end position="29"/>
    </location>
</feature>
<dbReference type="Proteomes" id="UP000617951">
    <property type="component" value="Unassembled WGS sequence"/>
</dbReference>
<dbReference type="InterPro" id="IPR010897">
    <property type="entry name" value="Spore_II_P"/>
</dbReference>
<dbReference type="EMBL" id="JACRSS010000001">
    <property type="protein sequence ID" value="MBC8537862.1"/>
    <property type="molecule type" value="Genomic_DNA"/>
</dbReference>
<gene>
    <name evidence="3" type="ORF">H8693_02795</name>
</gene>
<comment type="caution">
    <text evidence="3">The sequence shown here is derived from an EMBL/GenBank/DDBJ whole genome shotgun (WGS) entry which is preliminary data.</text>
</comment>
<dbReference type="Pfam" id="PF07454">
    <property type="entry name" value="SpoIIP"/>
    <property type="match status" value="1"/>
</dbReference>
<sequence length="349" mass="38723">MKNAGNGKCFQICVILMVTVLACIGQSMIDHFQGKGQVQAYNETILKLYPQEDEEEEPSGGQEAMLSLLVPKSGETAGSQDAQPVTADGDITDFLLPGVSEKDAKEDSDTKDNSSTKSPTAEYLKQIATRTYEISGETNILIYHTHATEAYRPDGEDTYKATGTSRTDNTDQNIIRVGEELKTQLEKYGFTVIHDTTNHEPPKLSTAYSRSVKTMEAYKEKYPDIDIFIDVHRDAANVETQQDDVVTIDGKRCARLMFVVGTGEGTNGGYNPRPNWEANYTLAKSITEQLDSINEKFTRDIRVKPGRYNQHITDMCLLVEVGHNANTLQEALNSMPHLAKSISQVVKKV</sequence>
<keyword evidence="2" id="KW-0472">Membrane</keyword>
<feature type="compositionally biased region" description="Basic and acidic residues" evidence="1">
    <location>
        <begin position="100"/>
        <end position="114"/>
    </location>
</feature>
<keyword evidence="2" id="KW-1133">Transmembrane helix</keyword>
<evidence type="ECO:0000313" key="4">
    <source>
        <dbReference type="Proteomes" id="UP000617951"/>
    </source>
</evidence>